<feature type="transmembrane region" description="Helical" evidence="6">
    <location>
        <begin position="41"/>
        <end position="59"/>
    </location>
</feature>
<dbReference type="EMBL" id="CP007142">
    <property type="protein sequence ID" value="AJQ97709.1"/>
    <property type="molecule type" value="Genomic_DNA"/>
</dbReference>
<keyword evidence="8" id="KW-1185">Reference proteome</keyword>
<evidence type="ECO:0000256" key="4">
    <source>
        <dbReference type="ARBA" id="ARBA00022989"/>
    </source>
</evidence>
<dbReference type="OrthoDB" id="9792579at2"/>
<keyword evidence="5 6" id="KW-0472">Membrane</keyword>
<keyword evidence="4 6" id="KW-1133">Transmembrane helix</keyword>
<dbReference type="HOGENOM" id="CLU_040769_1_0_6"/>
<dbReference type="CDD" id="cd06580">
    <property type="entry name" value="TM_PBP1_transp_TpRbsC_like"/>
    <property type="match status" value="1"/>
</dbReference>
<comment type="subcellular location">
    <subcellularLocation>
        <location evidence="1">Cell inner membrane</location>
        <topology evidence="1">Multi-pass membrane protein</topology>
    </subcellularLocation>
</comment>
<dbReference type="GO" id="GO:0022857">
    <property type="term" value="F:transmembrane transporter activity"/>
    <property type="evidence" value="ECO:0007669"/>
    <property type="project" value="InterPro"/>
</dbReference>
<dbReference type="PANTHER" id="PTHR43370">
    <property type="entry name" value="SUGAR ABC TRANSPORTER INTEGRAL MEMBRANE PROTEIN-RELATED"/>
    <property type="match status" value="1"/>
</dbReference>
<evidence type="ECO:0000313" key="7">
    <source>
        <dbReference type="EMBL" id="AJQ97709.1"/>
    </source>
</evidence>
<keyword evidence="3 6" id="KW-0812">Transmembrane</keyword>
<protein>
    <submittedName>
        <fullName evidence="7">Putative ABC-type transport system, permease component</fullName>
    </submittedName>
</protein>
<organism evidence="7 8">
    <name type="scientific">Gynuella sunshinyii YC6258</name>
    <dbReference type="NCBI Taxonomy" id="1445510"/>
    <lineage>
        <taxon>Bacteria</taxon>
        <taxon>Pseudomonadati</taxon>
        <taxon>Pseudomonadota</taxon>
        <taxon>Gammaproteobacteria</taxon>
        <taxon>Oceanospirillales</taxon>
        <taxon>Saccharospirillaceae</taxon>
        <taxon>Gynuella</taxon>
    </lineage>
</organism>
<feature type="transmembrane region" description="Helical" evidence="6">
    <location>
        <begin position="208"/>
        <end position="225"/>
    </location>
</feature>
<dbReference type="PANTHER" id="PTHR43370:SF1">
    <property type="entry name" value="GUANOSINE ABC TRANSPORTER PERMEASE PROTEIN NUPQ"/>
    <property type="match status" value="1"/>
</dbReference>
<accession>A0A0C5W536</accession>
<evidence type="ECO:0000313" key="8">
    <source>
        <dbReference type="Proteomes" id="UP000032266"/>
    </source>
</evidence>
<feature type="transmembrane region" description="Helical" evidence="6">
    <location>
        <begin position="94"/>
        <end position="116"/>
    </location>
</feature>
<name>A0A0C5W536_9GAMM</name>
<feature type="transmembrane region" description="Helical" evidence="6">
    <location>
        <begin position="258"/>
        <end position="276"/>
    </location>
</feature>
<feature type="transmembrane region" description="Helical" evidence="6">
    <location>
        <begin position="6"/>
        <end position="29"/>
    </location>
</feature>
<dbReference type="Pfam" id="PF02653">
    <property type="entry name" value="BPD_transp_2"/>
    <property type="match status" value="1"/>
</dbReference>
<dbReference type="InterPro" id="IPR001851">
    <property type="entry name" value="ABC_transp_permease"/>
</dbReference>
<feature type="transmembrane region" description="Helical" evidence="6">
    <location>
        <begin position="231"/>
        <end position="251"/>
    </location>
</feature>
<dbReference type="GO" id="GO:0005886">
    <property type="term" value="C:plasma membrane"/>
    <property type="evidence" value="ECO:0007669"/>
    <property type="project" value="UniProtKB-SubCell"/>
</dbReference>
<feature type="transmembrane region" description="Helical" evidence="6">
    <location>
        <begin position="65"/>
        <end position="87"/>
    </location>
</feature>
<dbReference type="AlphaFoldDB" id="A0A0C5W536"/>
<dbReference type="KEGG" id="gsn:YC6258_05681"/>
<evidence type="ECO:0000256" key="3">
    <source>
        <dbReference type="ARBA" id="ARBA00022692"/>
    </source>
</evidence>
<dbReference type="PATRIC" id="fig|1445510.3.peg.5641"/>
<evidence type="ECO:0000256" key="6">
    <source>
        <dbReference type="SAM" id="Phobius"/>
    </source>
</evidence>
<evidence type="ECO:0000256" key="5">
    <source>
        <dbReference type="ARBA" id="ARBA00023136"/>
    </source>
</evidence>
<dbReference type="RefSeq" id="WP_044619382.1">
    <property type="nucleotide sequence ID" value="NZ_CP007142.1"/>
</dbReference>
<evidence type="ECO:0000256" key="1">
    <source>
        <dbReference type="ARBA" id="ARBA00004429"/>
    </source>
</evidence>
<dbReference type="Proteomes" id="UP000032266">
    <property type="component" value="Chromosome"/>
</dbReference>
<feature type="transmembrane region" description="Helical" evidence="6">
    <location>
        <begin position="288"/>
        <end position="309"/>
    </location>
</feature>
<sequence length="327" mass="34963">MLEFWFNWIILPLDSMLRLSTPLVLCALAGMFSERAGVVNIALEGMLLAAAFAAAAAAYVSGSAWIGMLAAIGATIALSMLHGFATITHRGNQIVSGMAINILVTGATVILGRYWFDQGGQTPNLQGDARFESINWWGAEKVMDIPIVGPIYGEVLSGHSIVLYLAFALVPLSWFILFRTRFGLRLRAVGENPAAVDTAGISVIKMRYLALVVCGILTGIAGSYLSTGGNVAQFIPNMSAGKGYIALAALIFGKWRPVPAMFGCFLFGLLEAYAIRLQGVEILGIGSIPVQFIEMVPYVLTVVLLAGFIGQSRAPKAVGIPYVKERE</sequence>
<dbReference type="STRING" id="1445510.YC6258_05681"/>
<reference evidence="7 8" key="1">
    <citation type="submission" date="2014-01" db="EMBL/GenBank/DDBJ databases">
        <title>Full genme sequencing of cellulolytic bacterium Gynuella sunshinyii YC6258T gen. nov., sp. nov.</title>
        <authorList>
            <person name="Khan H."/>
            <person name="Chung E.J."/>
            <person name="Chung Y.R."/>
        </authorList>
    </citation>
    <scope>NUCLEOTIDE SEQUENCE [LARGE SCALE GENOMIC DNA]</scope>
    <source>
        <strain evidence="7 8">YC6258</strain>
    </source>
</reference>
<keyword evidence="2" id="KW-1003">Cell membrane</keyword>
<gene>
    <name evidence="7" type="ORF">YC6258_05681</name>
</gene>
<feature type="transmembrane region" description="Helical" evidence="6">
    <location>
        <begin position="161"/>
        <end position="178"/>
    </location>
</feature>
<evidence type="ECO:0000256" key="2">
    <source>
        <dbReference type="ARBA" id="ARBA00022475"/>
    </source>
</evidence>
<proteinExistence type="predicted"/>